<dbReference type="PaxDb" id="73239-Q7RR23"/>
<protein>
    <submittedName>
        <fullName evidence="1">Uncharacterized protein</fullName>
    </submittedName>
</protein>
<evidence type="ECO:0000313" key="1">
    <source>
        <dbReference type="EMBL" id="EAA19254.1"/>
    </source>
</evidence>
<name>Q7RR23_PLAYO</name>
<proteinExistence type="predicted"/>
<reference evidence="1 2" key="1">
    <citation type="journal article" date="2002" name="Nature">
        <title>Genome sequence and comparative analysis of the model rodent malaria parasite Plasmodium yoelii yoelii.</title>
        <authorList>
            <person name="Carlton J.M."/>
            <person name="Angiuoli S.V."/>
            <person name="Suh B.B."/>
            <person name="Kooij T.W."/>
            <person name="Pertea M."/>
            <person name="Silva J.C."/>
            <person name="Ermolaeva M.D."/>
            <person name="Allen J.E."/>
            <person name="Selengut J.D."/>
            <person name="Koo H.L."/>
            <person name="Peterson J.D."/>
            <person name="Pop M."/>
            <person name="Kosack D.S."/>
            <person name="Shumway M.F."/>
            <person name="Bidwell S.L."/>
            <person name="Shallom S.J."/>
            <person name="van Aken S.E."/>
            <person name="Riedmuller S.B."/>
            <person name="Feldblyum T.V."/>
            <person name="Cho J.K."/>
            <person name="Quackenbush J."/>
            <person name="Sedegah M."/>
            <person name="Shoaibi A."/>
            <person name="Cummings L.M."/>
            <person name="Florens L."/>
            <person name="Yates J.R."/>
            <person name="Raine J.D."/>
            <person name="Sinden R.E."/>
            <person name="Harris M.A."/>
            <person name="Cunningham D.A."/>
            <person name="Preiser P.R."/>
            <person name="Bergman L.W."/>
            <person name="Vaidya A.B."/>
            <person name="van Lin L.H."/>
            <person name="Janse C.J."/>
            <person name="Waters A.P."/>
            <person name="Smith H.O."/>
            <person name="White O.R."/>
            <person name="Salzberg S.L."/>
            <person name="Venter J.C."/>
            <person name="Fraser C.M."/>
            <person name="Hoffman S.L."/>
            <person name="Gardner M.J."/>
            <person name="Carucci D.J."/>
        </authorList>
    </citation>
    <scope>NUCLEOTIDE SEQUENCE [LARGE SCALE GENOMIC DNA]</scope>
    <source>
        <strain evidence="1 2">17XNL</strain>
    </source>
</reference>
<dbReference type="AlphaFoldDB" id="Q7RR23"/>
<dbReference type="Proteomes" id="UP000008553">
    <property type="component" value="Unassembled WGS sequence"/>
</dbReference>
<keyword evidence="2" id="KW-1185">Reference proteome</keyword>
<dbReference type="STRING" id="73239.Q7RR23"/>
<gene>
    <name evidence="1" type="ORF">PY00914</name>
</gene>
<accession>Q7RR23</accession>
<dbReference type="InParanoid" id="Q7RR23"/>
<feature type="non-terminal residue" evidence="1">
    <location>
        <position position="179"/>
    </location>
</feature>
<evidence type="ECO:0000313" key="2">
    <source>
        <dbReference type="Proteomes" id="UP000008553"/>
    </source>
</evidence>
<dbReference type="EMBL" id="AABL01000243">
    <property type="protein sequence ID" value="EAA19254.1"/>
    <property type="molecule type" value="Genomic_DNA"/>
</dbReference>
<organism evidence="1 2">
    <name type="scientific">Plasmodium yoelii yoelii</name>
    <dbReference type="NCBI Taxonomy" id="73239"/>
    <lineage>
        <taxon>Eukaryota</taxon>
        <taxon>Sar</taxon>
        <taxon>Alveolata</taxon>
        <taxon>Apicomplexa</taxon>
        <taxon>Aconoidasida</taxon>
        <taxon>Haemosporida</taxon>
        <taxon>Plasmodiidae</taxon>
        <taxon>Plasmodium</taxon>
        <taxon>Plasmodium (Vinckeia)</taxon>
    </lineage>
</organism>
<comment type="caution">
    <text evidence="1">The sequence shown here is derived from an EMBL/GenBank/DDBJ whole genome shotgun (WGS) entry which is preliminary data.</text>
</comment>
<sequence>MLILERIYLFNEFNSDNTLLYFNNDKTNVFNKEYNIMYGDSGNRYYIISLNYFENCKYKEIIIISQIPYYDFIYTRFIPVAQSLIMNTVKEKKEEDNNEKVEKFDMNIDKRGDYENDIIIDNSGDRINYEKLKNFVDYFNTGKILEYITYEDYYVSLENSIENVNNMKIKNILIFLKAI</sequence>